<keyword evidence="2" id="KW-0472">Membrane</keyword>
<sequence>YLELLNQQRVRANSDKNADGMIVVGHHFDDDPLEPPSYMCFPGVETHFEHLDLTSSNAALPPRIKLRVIGAGVGRHRSAEEVLHRAASSIQKAAADWLKRRKAREQEAVQKIQWVFRKYRGTLRQGDVTTPKVLHCEAPTPLPLSVEKSEDRLSGQSSLSSILSFQGMPFKPKAVERPARIAPFRTGRSRQNETPIASKSMELPTKNSPSSHLARTPSPYLPGAASVTPEVADSCRFPRLEREPSLSAPHGRGLQRSPSRDPSSSGTPPIPPLYTPWYRRPASSSLMHGELEQSLHVEQLRRKASTVSTCKQRSRRASRSVGASPCRFGNADDTDDYQRGAPHRLPILSKGALGAGKPRKRACDGVRRRKCRDEPGMDVPSQVPSHQLLPVIGKFMDSDISPWPSSPDMKWSGEESLRHSRGAAGINNQHVSSVNWLPPPSRAAGSARKGQVKYGSAMVPSAERSMEQHSPGSRSCIVFAGGGGVFFFFVALTSFYVFMYVCFALLFGVRAALSGFVQRFGSGLKR</sequence>
<keyword evidence="4" id="KW-1185">Reference proteome</keyword>
<feature type="compositionally biased region" description="Polar residues" evidence="1">
    <location>
        <begin position="256"/>
        <end position="267"/>
    </location>
</feature>
<feature type="non-terminal residue" evidence="3">
    <location>
        <position position="1"/>
    </location>
</feature>
<keyword evidence="2" id="KW-0812">Transmembrane</keyword>
<feature type="region of interest" description="Disordered" evidence="1">
    <location>
        <begin position="348"/>
        <end position="367"/>
    </location>
</feature>
<organism evidence="3 4">
    <name type="scientific">Cymbomonas tetramitiformis</name>
    <dbReference type="NCBI Taxonomy" id="36881"/>
    <lineage>
        <taxon>Eukaryota</taxon>
        <taxon>Viridiplantae</taxon>
        <taxon>Chlorophyta</taxon>
        <taxon>Pyramimonadophyceae</taxon>
        <taxon>Pyramimonadales</taxon>
        <taxon>Pyramimonadaceae</taxon>
        <taxon>Cymbomonas</taxon>
    </lineage>
</organism>
<evidence type="ECO:0000313" key="4">
    <source>
        <dbReference type="Proteomes" id="UP001190700"/>
    </source>
</evidence>
<protein>
    <submittedName>
        <fullName evidence="3">Uncharacterized protein</fullName>
    </submittedName>
</protein>
<dbReference type="EMBL" id="LGRX02006953">
    <property type="protein sequence ID" value="KAK3275887.1"/>
    <property type="molecule type" value="Genomic_DNA"/>
</dbReference>
<feature type="region of interest" description="Disordered" evidence="1">
    <location>
        <begin position="297"/>
        <end position="341"/>
    </location>
</feature>
<evidence type="ECO:0000313" key="3">
    <source>
        <dbReference type="EMBL" id="KAK3275887.1"/>
    </source>
</evidence>
<dbReference type="Proteomes" id="UP001190700">
    <property type="component" value="Unassembled WGS sequence"/>
</dbReference>
<feature type="region of interest" description="Disordered" evidence="1">
    <location>
        <begin position="242"/>
        <end position="276"/>
    </location>
</feature>
<name>A0AAE0GD78_9CHLO</name>
<proteinExistence type="predicted"/>
<reference evidence="3 4" key="1">
    <citation type="journal article" date="2015" name="Genome Biol. Evol.">
        <title>Comparative Genomics of a Bacterivorous Green Alga Reveals Evolutionary Causalities and Consequences of Phago-Mixotrophic Mode of Nutrition.</title>
        <authorList>
            <person name="Burns J.A."/>
            <person name="Paasch A."/>
            <person name="Narechania A."/>
            <person name="Kim E."/>
        </authorList>
    </citation>
    <scope>NUCLEOTIDE SEQUENCE [LARGE SCALE GENOMIC DNA]</scope>
    <source>
        <strain evidence="3 4">PLY_AMNH</strain>
    </source>
</reference>
<feature type="transmembrane region" description="Helical" evidence="2">
    <location>
        <begin position="498"/>
        <end position="517"/>
    </location>
</feature>
<keyword evidence="2" id="KW-1133">Transmembrane helix</keyword>
<dbReference type="AlphaFoldDB" id="A0AAE0GD78"/>
<feature type="region of interest" description="Disordered" evidence="1">
    <location>
        <begin position="176"/>
        <end position="227"/>
    </location>
</feature>
<gene>
    <name evidence="3" type="ORF">CYMTET_16007</name>
</gene>
<evidence type="ECO:0000256" key="2">
    <source>
        <dbReference type="SAM" id="Phobius"/>
    </source>
</evidence>
<comment type="caution">
    <text evidence="3">The sequence shown here is derived from an EMBL/GenBank/DDBJ whole genome shotgun (WGS) entry which is preliminary data.</text>
</comment>
<accession>A0AAE0GD78</accession>
<evidence type="ECO:0000256" key="1">
    <source>
        <dbReference type="SAM" id="MobiDB-lite"/>
    </source>
</evidence>